<dbReference type="Pfam" id="PF02022">
    <property type="entry name" value="Integrase_Zn"/>
    <property type="match status" value="1"/>
</dbReference>
<dbReference type="InterPro" id="IPR001584">
    <property type="entry name" value="Integrase_cat-core"/>
</dbReference>
<keyword evidence="14" id="KW-1185">Reference proteome</keyword>
<dbReference type="STRING" id="333673.A0A3M0L1Y7"/>
<evidence type="ECO:0000259" key="12">
    <source>
        <dbReference type="PROSITE" id="PS50994"/>
    </source>
</evidence>
<evidence type="ECO:0000256" key="4">
    <source>
        <dbReference type="ARBA" id="ARBA00022722"/>
    </source>
</evidence>
<dbReference type="PROSITE" id="PS50994">
    <property type="entry name" value="INTEGRASE"/>
    <property type="match status" value="1"/>
</dbReference>
<dbReference type="GO" id="GO:0035613">
    <property type="term" value="F:RNA stem-loop binding"/>
    <property type="evidence" value="ECO:0007669"/>
    <property type="project" value="TreeGrafter"/>
</dbReference>
<keyword evidence="5" id="KW-0479">Metal-binding</keyword>
<evidence type="ECO:0000256" key="2">
    <source>
        <dbReference type="ARBA" id="ARBA00022679"/>
    </source>
</evidence>
<dbReference type="InterPro" id="IPR003308">
    <property type="entry name" value="Integrase_Zn-bd_dom_N"/>
</dbReference>
<accession>A0A3M0L1Y7</accession>
<dbReference type="Pfam" id="PF00665">
    <property type="entry name" value="rve"/>
    <property type="match status" value="1"/>
</dbReference>
<evidence type="ECO:0000256" key="5">
    <source>
        <dbReference type="ARBA" id="ARBA00022723"/>
    </source>
</evidence>
<evidence type="ECO:0000256" key="7">
    <source>
        <dbReference type="ARBA" id="ARBA00022801"/>
    </source>
</evidence>
<keyword evidence="4" id="KW-0540">Nuclease</keyword>
<keyword evidence="9" id="KW-0863">Zinc-finger</keyword>
<dbReference type="Pfam" id="PF00075">
    <property type="entry name" value="RNase_H"/>
    <property type="match status" value="1"/>
</dbReference>
<feature type="domain" description="RNase H type-1" evidence="11">
    <location>
        <begin position="66"/>
        <end position="202"/>
    </location>
</feature>
<dbReference type="EMBL" id="QRBI01000094">
    <property type="protein sequence ID" value="RMC19549.1"/>
    <property type="molecule type" value="Genomic_DNA"/>
</dbReference>
<evidence type="ECO:0000313" key="13">
    <source>
        <dbReference type="EMBL" id="RMC19549.1"/>
    </source>
</evidence>
<evidence type="ECO:0000259" key="11">
    <source>
        <dbReference type="PROSITE" id="PS50879"/>
    </source>
</evidence>
<keyword evidence="6" id="KW-0255">Endonuclease</keyword>
<dbReference type="GO" id="GO:0004523">
    <property type="term" value="F:RNA-DNA hybrid ribonuclease activity"/>
    <property type="evidence" value="ECO:0007669"/>
    <property type="project" value="InterPro"/>
</dbReference>
<feature type="domain" description="Integrase-type" evidence="10">
    <location>
        <begin position="207"/>
        <end position="248"/>
    </location>
</feature>
<dbReference type="InterPro" id="IPR036397">
    <property type="entry name" value="RNaseH_sf"/>
</dbReference>
<dbReference type="PANTHER" id="PTHR41694:SF3">
    <property type="entry name" value="RNA-DIRECTED DNA POLYMERASE-RELATED"/>
    <property type="match status" value="1"/>
</dbReference>
<organism evidence="13 14">
    <name type="scientific">Hirundo rustica rustica</name>
    <dbReference type="NCBI Taxonomy" id="333673"/>
    <lineage>
        <taxon>Eukaryota</taxon>
        <taxon>Metazoa</taxon>
        <taxon>Chordata</taxon>
        <taxon>Craniata</taxon>
        <taxon>Vertebrata</taxon>
        <taxon>Euteleostomi</taxon>
        <taxon>Archelosauria</taxon>
        <taxon>Archosauria</taxon>
        <taxon>Dinosauria</taxon>
        <taxon>Saurischia</taxon>
        <taxon>Theropoda</taxon>
        <taxon>Coelurosauria</taxon>
        <taxon>Aves</taxon>
        <taxon>Neognathae</taxon>
        <taxon>Neoaves</taxon>
        <taxon>Telluraves</taxon>
        <taxon>Australaves</taxon>
        <taxon>Passeriformes</taxon>
        <taxon>Sylvioidea</taxon>
        <taxon>Hirundinidae</taxon>
        <taxon>Hirundo</taxon>
    </lineage>
</organism>
<gene>
    <name evidence="13" type="ORF">DUI87_03107</name>
</gene>
<dbReference type="Proteomes" id="UP000269221">
    <property type="component" value="Unassembled WGS sequence"/>
</dbReference>
<evidence type="ECO:0000256" key="3">
    <source>
        <dbReference type="ARBA" id="ARBA00022695"/>
    </source>
</evidence>
<evidence type="ECO:0000256" key="9">
    <source>
        <dbReference type="PROSITE-ProRule" id="PRU00450"/>
    </source>
</evidence>
<evidence type="ECO:0000259" key="10">
    <source>
        <dbReference type="PROSITE" id="PS50876"/>
    </source>
</evidence>
<sequence length="336" mass="37237">MGADPAKIILPVQREDFDWSFGNSISLQSALENFSGQMAYHLPSHKLLHVAKFTEISLRPKICQEPVKGPTFFIDSLGRTGKAIVTWRNGSQWQVLEGHEDGSAQLVELRAAVMAFQRFSQEPFTLVTDSAYVADIAQRLGHSVLKEVSSAALFHLLRTLWCAIQAQVHPYYILHVRSHTNLPGFVAEGNARADKLANPVWVAPQSNILTQAKALHEFFHQNVHTLQKQFQLTPTEARDIVESCDDCHALAAPLPAGVNSRGLRALEIWQTNITQIDEFGQLKYVHVTVDTFSSAMWASAHTGEKTCNVIAHWRQAFAVLGIPSAVKTHNGPAYAS</sequence>
<dbReference type="OrthoDB" id="9395371at2759"/>
<evidence type="ECO:0000256" key="1">
    <source>
        <dbReference type="ARBA" id="ARBA00012493"/>
    </source>
</evidence>
<evidence type="ECO:0000313" key="14">
    <source>
        <dbReference type="Proteomes" id="UP000269221"/>
    </source>
</evidence>
<dbReference type="EC" id="2.7.7.49" evidence="1"/>
<dbReference type="InterPro" id="IPR002156">
    <property type="entry name" value="RNaseH_domain"/>
</dbReference>
<keyword evidence="8" id="KW-0695">RNA-directed DNA polymerase</keyword>
<dbReference type="AlphaFoldDB" id="A0A3M0L1Y7"/>
<dbReference type="Gene3D" id="1.10.10.200">
    <property type="match status" value="1"/>
</dbReference>
<keyword evidence="2" id="KW-0808">Transferase</keyword>
<feature type="domain" description="Integrase catalytic" evidence="12">
    <location>
        <begin position="251"/>
        <end position="336"/>
    </location>
</feature>
<dbReference type="InterPro" id="IPR017856">
    <property type="entry name" value="Integrase-like_N"/>
</dbReference>
<dbReference type="PANTHER" id="PTHR41694">
    <property type="entry name" value="ENDOGENOUS RETROVIRUS GROUP K MEMBER POL PROTEIN"/>
    <property type="match status" value="1"/>
</dbReference>
<dbReference type="GO" id="GO:0003964">
    <property type="term" value="F:RNA-directed DNA polymerase activity"/>
    <property type="evidence" value="ECO:0007669"/>
    <property type="project" value="UniProtKB-KW"/>
</dbReference>
<protein>
    <recommendedName>
        <fullName evidence="1">RNA-directed DNA polymerase</fullName>
        <ecNumber evidence="1">2.7.7.49</ecNumber>
    </recommendedName>
</protein>
<dbReference type="PROSITE" id="PS50879">
    <property type="entry name" value="RNASE_H_1"/>
    <property type="match status" value="1"/>
</dbReference>
<evidence type="ECO:0000256" key="6">
    <source>
        <dbReference type="ARBA" id="ARBA00022759"/>
    </source>
</evidence>
<evidence type="ECO:0000256" key="8">
    <source>
        <dbReference type="ARBA" id="ARBA00022918"/>
    </source>
</evidence>
<dbReference type="GO" id="GO:0015074">
    <property type="term" value="P:DNA integration"/>
    <property type="evidence" value="ECO:0007669"/>
    <property type="project" value="InterPro"/>
</dbReference>
<keyword evidence="9" id="KW-0862">Zinc</keyword>
<reference evidence="13 14" key="1">
    <citation type="submission" date="2018-07" db="EMBL/GenBank/DDBJ databases">
        <title>A high quality draft genome assembly of the barn swallow (H. rustica rustica).</title>
        <authorList>
            <person name="Formenti G."/>
            <person name="Chiara M."/>
            <person name="Poveda L."/>
            <person name="Francoijs K.-J."/>
            <person name="Bonisoli-Alquati A."/>
            <person name="Canova L."/>
            <person name="Gianfranceschi L."/>
            <person name="Horner D.S."/>
            <person name="Saino N."/>
        </authorList>
    </citation>
    <scope>NUCLEOTIDE SEQUENCE [LARGE SCALE GENOMIC DNA]</scope>
    <source>
        <strain evidence="13">Chelidonia</strain>
        <tissue evidence="13">Blood</tissue>
    </source>
</reference>
<dbReference type="PROSITE" id="PS50876">
    <property type="entry name" value="ZF_INTEGRASE"/>
    <property type="match status" value="1"/>
</dbReference>
<keyword evidence="3" id="KW-0548">Nucleotidyltransferase</keyword>
<dbReference type="GO" id="GO:0008270">
    <property type="term" value="F:zinc ion binding"/>
    <property type="evidence" value="ECO:0007669"/>
    <property type="project" value="UniProtKB-KW"/>
</dbReference>
<dbReference type="InterPro" id="IPR012337">
    <property type="entry name" value="RNaseH-like_sf"/>
</dbReference>
<dbReference type="SUPFAM" id="SSF46919">
    <property type="entry name" value="N-terminal Zn binding domain of HIV integrase"/>
    <property type="match status" value="1"/>
</dbReference>
<comment type="caution">
    <text evidence="13">The sequence shown here is derived from an EMBL/GenBank/DDBJ whole genome shotgun (WGS) entry which is preliminary data.</text>
</comment>
<name>A0A3M0L1Y7_HIRRU</name>
<dbReference type="Gene3D" id="3.30.420.10">
    <property type="entry name" value="Ribonuclease H-like superfamily/Ribonuclease H"/>
    <property type="match status" value="2"/>
</dbReference>
<proteinExistence type="predicted"/>
<keyword evidence="7" id="KW-0378">Hydrolase</keyword>
<dbReference type="SUPFAM" id="SSF53098">
    <property type="entry name" value="Ribonuclease H-like"/>
    <property type="match status" value="2"/>
</dbReference>